<dbReference type="Proteomes" id="UP000224567">
    <property type="component" value="Unassembled WGS sequence"/>
</dbReference>
<reference evidence="2" key="2">
    <citation type="journal article" date="2017" name="J. Anim. Genet.">
        <title>Multiple reference genome sequences of hot pepper reveal the massive evolution of plant disease resistance genes by retroduplication.</title>
        <authorList>
            <person name="Kim S."/>
            <person name="Park J."/>
            <person name="Yeom S.-I."/>
            <person name="Kim Y.-M."/>
            <person name="Seo E."/>
            <person name="Kim K.-T."/>
            <person name="Kim M.-S."/>
            <person name="Lee J.M."/>
            <person name="Cheong K."/>
            <person name="Shin H.-S."/>
            <person name="Kim S.-B."/>
            <person name="Han K."/>
            <person name="Lee J."/>
            <person name="Park M."/>
            <person name="Lee H.-A."/>
            <person name="Lee H.-Y."/>
            <person name="Lee Y."/>
            <person name="Oh S."/>
            <person name="Lee J.H."/>
            <person name="Choi E."/>
            <person name="Choi E."/>
            <person name="Lee S.E."/>
            <person name="Jeon J."/>
            <person name="Kim H."/>
            <person name="Choi G."/>
            <person name="Song H."/>
            <person name="Lee J."/>
            <person name="Lee S.-C."/>
            <person name="Kwon J.-K."/>
            <person name="Lee H.-Y."/>
            <person name="Koo N."/>
            <person name="Hong Y."/>
            <person name="Kim R.W."/>
            <person name="Kang W.-H."/>
            <person name="Huh J.H."/>
            <person name="Kang B.-C."/>
            <person name="Yang T.-J."/>
            <person name="Lee Y.-H."/>
            <person name="Bennetzen J.L."/>
            <person name="Choi D."/>
        </authorList>
    </citation>
    <scope>NUCLEOTIDE SEQUENCE [LARGE SCALE GENOMIC DNA]</scope>
    <source>
        <strain evidence="2">cv. PBC81</strain>
    </source>
</reference>
<evidence type="ECO:0000313" key="2">
    <source>
        <dbReference type="Proteomes" id="UP000224567"/>
    </source>
</evidence>
<gene>
    <name evidence="1" type="ORF">CQW23_19283</name>
</gene>
<dbReference type="AlphaFoldDB" id="A0A2G2W5F1"/>
<accession>A0A2G2W5F1</accession>
<name>A0A2G2W5F1_CAPBA</name>
<organism evidence="1 2">
    <name type="scientific">Capsicum baccatum</name>
    <name type="common">Peruvian pepper</name>
    <dbReference type="NCBI Taxonomy" id="33114"/>
    <lineage>
        <taxon>Eukaryota</taxon>
        <taxon>Viridiplantae</taxon>
        <taxon>Streptophyta</taxon>
        <taxon>Embryophyta</taxon>
        <taxon>Tracheophyta</taxon>
        <taxon>Spermatophyta</taxon>
        <taxon>Magnoliopsida</taxon>
        <taxon>eudicotyledons</taxon>
        <taxon>Gunneridae</taxon>
        <taxon>Pentapetalae</taxon>
        <taxon>asterids</taxon>
        <taxon>lamiids</taxon>
        <taxon>Solanales</taxon>
        <taxon>Solanaceae</taxon>
        <taxon>Solanoideae</taxon>
        <taxon>Capsiceae</taxon>
        <taxon>Capsicum</taxon>
    </lineage>
</organism>
<sequence length="176" mass="19248">MPRILLKERGAFENADTGGAWLSSARAIRLPGISRRKVRMMSSHHAPYSLGDTRATIARTKGHNLARAVRALSHMDSSMCSSAPDPEMWIIQGILAWRTPPVRSGAVIIVPCTKIGGSLFLSNGEEDRNVPLKDSTETKMGCQERRGVARLREHTGAVAKARLHREIVIAYGPEIG</sequence>
<dbReference type="EMBL" id="MLFT02000008">
    <property type="protein sequence ID" value="PHT40429.1"/>
    <property type="molecule type" value="Genomic_DNA"/>
</dbReference>
<comment type="caution">
    <text evidence="1">The sequence shown here is derived from an EMBL/GenBank/DDBJ whole genome shotgun (WGS) entry which is preliminary data.</text>
</comment>
<evidence type="ECO:0000313" key="1">
    <source>
        <dbReference type="EMBL" id="PHT40429.1"/>
    </source>
</evidence>
<protein>
    <submittedName>
        <fullName evidence="1">Uncharacterized protein</fullName>
    </submittedName>
</protein>
<reference evidence="1 2" key="1">
    <citation type="journal article" date="2017" name="Genome Biol.">
        <title>New reference genome sequences of hot pepper reveal the massive evolution of plant disease-resistance genes by retroduplication.</title>
        <authorList>
            <person name="Kim S."/>
            <person name="Park J."/>
            <person name="Yeom S.I."/>
            <person name="Kim Y.M."/>
            <person name="Seo E."/>
            <person name="Kim K.T."/>
            <person name="Kim M.S."/>
            <person name="Lee J.M."/>
            <person name="Cheong K."/>
            <person name="Shin H.S."/>
            <person name="Kim S.B."/>
            <person name="Han K."/>
            <person name="Lee J."/>
            <person name="Park M."/>
            <person name="Lee H.A."/>
            <person name="Lee H.Y."/>
            <person name="Lee Y."/>
            <person name="Oh S."/>
            <person name="Lee J.H."/>
            <person name="Choi E."/>
            <person name="Choi E."/>
            <person name="Lee S.E."/>
            <person name="Jeon J."/>
            <person name="Kim H."/>
            <person name="Choi G."/>
            <person name="Song H."/>
            <person name="Lee J."/>
            <person name="Lee S.C."/>
            <person name="Kwon J.K."/>
            <person name="Lee H.Y."/>
            <person name="Koo N."/>
            <person name="Hong Y."/>
            <person name="Kim R.W."/>
            <person name="Kang W.H."/>
            <person name="Huh J.H."/>
            <person name="Kang B.C."/>
            <person name="Yang T.J."/>
            <person name="Lee Y.H."/>
            <person name="Bennetzen J.L."/>
            <person name="Choi D."/>
        </authorList>
    </citation>
    <scope>NUCLEOTIDE SEQUENCE [LARGE SCALE GENOMIC DNA]</scope>
    <source>
        <strain evidence="2">cv. PBC81</strain>
    </source>
</reference>
<keyword evidence="2" id="KW-1185">Reference proteome</keyword>
<proteinExistence type="predicted"/>
<dbReference type="OrthoDB" id="784053at2759"/>